<accession>A0A934PR33</accession>
<evidence type="ECO:0000313" key="3">
    <source>
        <dbReference type="Proteomes" id="UP000613193"/>
    </source>
</evidence>
<evidence type="ECO:0000313" key="2">
    <source>
        <dbReference type="EMBL" id="MBK0379204.1"/>
    </source>
</evidence>
<protein>
    <submittedName>
        <fullName evidence="2">Uncharacterized protein</fullName>
    </submittedName>
</protein>
<proteinExistence type="predicted"/>
<sequence length="101" mass="12031">MLAKRKAKRFKPRQQPEIKKPVSKQKGFGTEMPPDYALVVIYFDQKEAANQAASFYNWYESINWTGPRGAPYRNWKILASDWIFNYHQELKLQKRLKSNHL</sequence>
<evidence type="ECO:0000256" key="1">
    <source>
        <dbReference type="SAM" id="MobiDB-lite"/>
    </source>
</evidence>
<dbReference type="RefSeq" id="WP_200065640.1">
    <property type="nucleotide sequence ID" value="NZ_JAEHFW010000001.1"/>
</dbReference>
<keyword evidence="3" id="KW-1185">Reference proteome</keyword>
<dbReference type="EMBL" id="JAEHFW010000001">
    <property type="protein sequence ID" value="MBK0379204.1"/>
    <property type="molecule type" value="Genomic_DNA"/>
</dbReference>
<dbReference type="AlphaFoldDB" id="A0A934PR33"/>
<reference evidence="2" key="1">
    <citation type="submission" date="2020-12" db="EMBL/GenBank/DDBJ databases">
        <title>Bacterial novel species Mucilaginibacter sp. SD-g isolated from soil.</title>
        <authorList>
            <person name="Jung H.-Y."/>
        </authorList>
    </citation>
    <scope>NUCLEOTIDE SEQUENCE</scope>
    <source>
        <strain evidence="2">SD-g</strain>
    </source>
</reference>
<name>A0A934PR33_9SPHI</name>
<feature type="region of interest" description="Disordered" evidence="1">
    <location>
        <begin position="1"/>
        <end position="29"/>
    </location>
</feature>
<comment type="caution">
    <text evidence="2">The sequence shown here is derived from an EMBL/GenBank/DDBJ whole genome shotgun (WGS) entry which is preliminary data.</text>
</comment>
<feature type="compositionally biased region" description="Basic residues" evidence="1">
    <location>
        <begin position="1"/>
        <end position="12"/>
    </location>
</feature>
<dbReference type="Proteomes" id="UP000613193">
    <property type="component" value="Unassembled WGS sequence"/>
</dbReference>
<organism evidence="2 3">
    <name type="scientific">Mucilaginibacter segetis</name>
    <dbReference type="NCBI Taxonomy" id="2793071"/>
    <lineage>
        <taxon>Bacteria</taxon>
        <taxon>Pseudomonadati</taxon>
        <taxon>Bacteroidota</taxon>
        <taxon>Sphingobacteriia</taxon>
        <taxon>Sphingobacteriales</taxon>
        <taxon>Sphingobacteriaceae</taxon>
        <taxon>Mucilaginibacter</taxon>
    </lineage>
</organism>
<gene>
    <name evidence="2" type="ORF">I5M19_07805</name>
</gene>